<dbReference type="NCBIfam" id="TIGR02135">
    <property type="entry name" value="phoU_full"/>
    <property type="match status" value="1"/>
</dbReference>
<dbReference type="GO" id="GO:0030643">
    <property type="term" value="P:intracellular phosphate ion homeostasis"/>
    <property type="evidence" value="ECO:0007669"/>
    <property type="project" value="InterPro"/>
</dbReference>
<keyword evidence="5 7" id="KW-0963">Cytoplasm</keyword>
<dbReference type="AlphaFoldDB" id="A0A1I5DXT6"/>
<dbReference type="PIRSF" id="PIRSF003107">
    <property type="entry name" value="PhoU"/>
    <property type="match status" value="1"/>
</dbReference>
<feature type="domain" description="PhoU" evidence="8">
    <location>
        <begin position="21"/>
        <end position="108"/>
    </location>
</feature>
<dbReference type="Proteomes" id="UP000198806">
    <property type="component" value="Unassembled WGS sequence"/>
</dbReference>
<dbReference type="Pfam" id="PF01895">
    <property type="entry name" value="PhoU"/>
    <property type="match status" value="2"/>
</dbReference>
<dbReference type="STRING" id="1527.SAMN04489757_10758"/>
<gene>
    <name evidence="9" type="ORF">SAMN04489757_10758</name>
</gene>
<evidence type="ECO:0000313" key="9">
    <source>
        <dbReference type="EMBL" id="SFO04084.1"/>
    </source>
</evidence>
<evidence type="ECO:0000256" key="7">
    <source>
        <dbReference type="PIRNR" id="PIRNR003107"/>
    </source>
</evidence>
<organism evidence="9 10">
    <name type="scientific">Anaerocolumna aminovalerica</name>
    <dbReference type="NCBI Taxonomy" id="1527"/>
    <lineage>
        <taxon>Bacteria</taxon>
        <taxon>Bacillati</taxon>
        <taxon>Bacillota</taxon>
        <taxon>Clostridia</taxon>
        <taxon>Lachnospirales</taxon>
        <taxon>Lachnospiraceae</taxon>
        <taxon>Anaerocolumna</taxon>
    </lineage>
</organism>
<dbReference type="GO" id="GO:0045936">
    <property type="term" value="P:negative regulation of phosphate metabolic process"/>
    <property type="evidence" value="ECO:0007669"/>
    <property type="project" value="InterPro"/>
</dbReference>
<proteinExistence type="inferred from homology"/>
<comment type="subunit">
    <text evidence="3 7">Homodimer.</text>
</comment>
<keyword evidence="6 7" id="KW-0592">Phosphate transport</keyword>
<evidence type="ECO:0000313" key="10">
    <source>
        <dbReference type="Proteomes" id="UP000198806"/>
    </source>
</evidence>
<comment type="subcellular location">
    <subcellularLocation>
        <location evidence="1 7">Cytoplasm</location>
    </subcellularLocation>
</comment>
<evidence type="ECO:0000256" key="4">
    <source>
        <dbReference type="ARBA" id="ARBA00022448"/>
    </source>
</evidence>
<comment type="function">
    <text evidence="7">Plays a role in the regulation of phosphate uptake.</text>
</comment>
<evidence type="ECO:0000256" key="1">
    <source>
        <dbReference type="ARBA" id="ARBA00004496"/>
    </source>
</evidence>
<dbReference type="PANTHER" id="PTHR42930">
    <property type="entry name" value="PHOSPHATE-SPECIFIC TRANSPORT SYSTEM ACCESSORY PROTEIN PHOU"/>
    <property type="match status" value="1"/>
</dbReference>
<dbReference type="InterPro" id="IPR038078">
    <property type="entry name" value="PhoU-like_sf"/>
</dbReference>
<sequence>MGIKMRQSFIAQLEELNNKVIKMGSILELSTNEMIDALDTIDVEKAKKIIARDDEIDLLEQQIERECINILAQQQPLATDLRKITSIMKIITDIERIADQCADISEYIIKLSNMPKTKAPADLGNMIEAMKKMVIDTIDSFVEADIEKASAVMEADDAVDKYFDNICKELSDVMQKDPSVVPQSICYLMVIKYLERMADHATNIAEWITFIVTGDLILG</sequence>
<protein>
    <recommendedName>
        <fullName evidence="7">Phosphate-specific transport system accessory protein PhoU</fullName>
    </recommendedName>
</protein>
<evidence type="ECO:0000256" key="3">
    <source>
        <dbReference type="ARBA" id="ARBA00011738"/>
    </source>
</evidence>
<evidence type="ECO:0000256" key="5">
    <source>
        <dbReference type="ARBA" id="ARBA00022490"/>
    </source>
</evidence>
<dbReference type="EMBL" id="FOWD01000007">
    <property type="protein sequence ID" value="SFO04084.1"/>
    <property type="molecule type" value="Genomic_DNA"/>
</dbReference>
<dbReference type="GO" id="GO:0006817">
    <property type="term" value="P:phosphate ion transport"/>
    <property type="evidence" value="ECO:0007669"/>
    <property type="project" value="UniProtKB-KW"/>
</dbReference>
<keyword evidence="10" id="KW-1185">Reference proteome</keyword>
<dbReference type="Gene3D" id="1.20.58.220">
    <property type="entry name" value="Phosphate transport system protein phou homolog 2, domain 2"/>
    <property type="match status" value="1"/>
</dbReference>
<name>A0A1I5DXT6_9FIRM</name>
<reference evidence="9 10" key="1">
    <citation type="submission" date="2016-10" db="EMBL/GenBank/DDBJ databases">
        <authorList>
            <person name="de Groot N.N."/>
        </authorList>
    </citation>
    <scope>NUCLEOTIDE SEQUENCE [LARGE SCALE GENOMIC DNA]</scope>
    <source>
        <strain evidence="9 10">DSM 1283</strain>
    </source>
</reference>
<dbReference type="FunFam" id="1.20.58.220:FF:000004">
    <property type="entry name" value="Phosphate-specific transport system accessory protein PhoU"/>
    <property type="match status" value="1"/>
</dbReference>
<evidence type="ECO:0000256" key="6">
    <source>
        <dbReference type="ARBA" id="ARBA00022592"/>
    </source>
</evidence>
<evidence type="ECO:0000259" key="8">
    <source>
        <dbReference type="Pfam" id="PF01895"/>
    </source>
</evidence>
<accession>A0A1I5DXT6</accession>
<feature type="domain" description="PhoU" evidence="8">
    <location>
        <begin position="125"/>
        <end position="208"/>
    </location>
</feature>
<keyword evidence="4 7" id="KW-0813">Transport</keyword>
<dbReference type="PANTHER" id="PTHR42930:SF3">
    <property type="entry name" value="PHOSPHATE-SPECIFIC TRANSPORT SYSTEM ACCESSORY PROTEIN PHOU"/>
    <property type="match status" value="1"/>
</dbReference>
<dbReference type="GO" id="GO:0005737">
    <property type="term" value="C:cytoplasm"/>
    <property type="evidence" value="ECO:0007669"/>
    <property type="project" value="UniProtKB-SubCell"/>
</dbReference>
<dbReference type="InterPro" id="IPR028366">
    <property type="entry name" value="PhoU"/>
</dbReference>
<dbReference type="RefSeq" id="WP_170847903.1">
    <property type="nucleotide sequence ID" value="NZ_BAABFM010000010.1"/>
</dbReference>
<evidence type="ECO:0000256" key="2">
    <source>
        <dbReference type="ARBA" id="ARBA00008107"/>
    </source>
</evidence>
<dbReference type="SUPFAM" id="SSF109755">
    <property type="entry name" value="PhoU-like"/>
    <property type="match status" value="1"/>
</dbReference>
<dbReference type="InterPro" id="IPR026022">
    <property type="entry name" value="PhoU_dom"/>
</dbReference>
<comment type="similarity">
    <text evidence="2 7">Belongs to the PhoU family.</text>
</comment>